<organism evidence="1 2">
    <name type="scientific">Fimbriiglobus ruber</name>
    <dbReference type="NCBI Taxonomy" id="1908690"/>
    <lineage>
        <taxon>Bacteria</taxon>
        <taxon>Pseudomonadati</taxon>
        <taxon>Planctomycetota</taxon>
        <taxon>Planctomycetia</taxon>
        <taxon>Gemmatales</taxon>
        <taxon>Gemmataceae</taxon>
        <taxon>Fimbriiglobus</taxon>
    </lineage>
</organism>
<reference evidence="2" key="1">
    <citation type="submission" date="2017-06" db="EMBL/GenBank/DDBJ databases">
        <title>Genome analysis of Fimbriiglobus ruber SP5, the first member of the order Planctomycetales with confirmed chitinolytic capability.</title>
        <authorList>
            <person name="Ravin N.V."/>
            <person name="Rakitin A.L."/>
            <person name="Ivanova A.A."/>
            <person name="Beletsky A.V."/>
            <person name="Kulichevskaya I.S."/>
            <person name="Mardanov A.V."/>
            <person name="Dedysh S.N."/>
        </authorList>
    </citation>
    <scope>NUCLEOTIDE SEQUENCE [LARGE SCALE GENOMIC DNA]</scope>
    <source>
        <strain evidence="2">SP5</strain>
    </source>
</reference>
<gene>
    <name evidence="1" type="ORF">FRUB_00286</name>
</gene>
<comment type="caution">
    <text evidence="1">The sequence shown here is derived from an EMBL/GenBank/DDBJ whole genome shotgun (WGS) entry which is preliminary data.</text>
</comment>
<dbReference type="Proteomes" id="UP000214646">
    <property type="component" value="Unassembled WGS sequence"/>
</dbReference>
<evidence type="ECO:0000313" key="2">
    <source>
        <dbReference type="Proteomes" id="UP000214646"/>
    </source>
</evidence>
<protein>
    <submittedName>
        <fullName evidence="1">Uncharacterized protein</fullName>
    </submittedName>
</protein>
<accession>A0A225EE50</accession>
<sequence length="51" mass="5957">MIRYSQADVTQLYAERDERLALEVAAKMGYDLDQVLTKEARNARSRGQRRI</sequence>
<name>A0A225EE50_9BACT</name>
<proteinExistence type="predicted"/>
<evidence type="ECO:0000313" key="1">
    <source>
        <dbReference type="EMBL" id="OWK46587.1"/>
    </source>
</evidence>
<dbReference type="EMBL" id="NIDE01000001">
    <property type="protein sequence ID" value="OWK46587.1"/>
    <property type="molecule type" value="Genomic_DNA"/>
</dbReference>
<keyword evidence="2" id="KW-1185">Reference proteome</keyword>
<dbReference type="AlphaFoldDB" id="A0A225EE50"/>